<gene>
    <name evidence="4" type="ORF">AYO20_08152</name>
</gene>
<evidence type="ECO:0000256" key="1">
    <source>
        <dbReference type="ARBA" id="ARBA00007637"/>
    </source>
</evidence>
<dbReference type="Pfam" id="PF01370">
    <property type="entry name" value="Epimerase"/>
    <property type="match status" value="1"/>
</dbReference>
<feature type="region of interest" description="Disordered" evidence="2">
    <location>
        <begin position="1"/>
        <end position="22"/>
    </location>
</feature>
<feature type="domain" description="NAD-dependent epimerase/dehydratase" evidence="3">
    <location>
        <begin position="28"/>
        <end position="116"/>
    </location>
</feature>
<organism evidence="4 5">
    <name type="scientific">Fonsecaea nubica</name>
    <dbReference type="NCBI Taxonomy" id="856822"/>
    <lineage>
        <taxon>Eukaryota</taxon>
        <taxon>Fungi</taxon>
        <taxon>Dikarya</taxon>
        <taxon>Ascomycota</taxon>
        <taxon>Pezizomycotina</taxon>
        <taxon>Eurotiomycetes</taxon>
        <taxon>Chaetothyriomycetidae</taxon>
        <taxon>Chaetothyriales</taxon>
        <taxon>Herpotrichiellaceae</taxon>
        <taxon>Fonsecaea</taxon>
    </lineage>
</organism>
<keyword evidence="5" id="KW-1185">Reference proteome</keyword>
<reference evidence="4 5" key="1">
    <citation type="submission" date="2016-03" db="EMBL/GenBank/DDBJ databases">
        <title>The draft genome sequence of Fonsecaea nubica causative agent of cutaneous subcutaneous infection in human host.</title>
        <authorList>
            <person name="Costa F."/>
            <person name="Sybren D.H."/>
            <person name="Raittz R.T."/>
            <person name="Weiss V.A."/>
            <person name="Leao A.C."/>
            <person name="Gomes R."/>
            <person name="De Souza E.M."/>
            <person name="Pedrosa F.O."/>
            <person name="Steffens M.B."/>
            <person name="Bombassaro A."/>
            <person name="Tadra-Sfeir M.Z."/>
            <person name="Moreno L.F."/>
            <person name="Najafzadeh M.J."/>
            <person name="Felipe M.S."/>
            <person name="Teixeira M."/>
            <person name="Sun J."/>
            <person name="Xi L."/>
            <person name="Castro M.A."/>
            <person name="Vicente V.A."/>
        </authorList>
    </citation>
    <scope>NUCLEOTIDE SEQUENCE [LARGE SCALE GENOMIC DNA]</scope>
    <source>
        <strain evidence="4 5">CBS 269.64</strain>
    </source>
</reference>
<sequence length="121" mass="13031">MAKLAEGDSGTIGSIQQTPPNRSSSIKVIVTGGLGFVGSAIVRSLQEFHPDWHVWILDRAEDPRQGNPDARDDELDLLRGCKYDYVQADITNQAGVMDALAMIDADAVIHSAGIVPSLSER</sequence>
<dbReference type="OrthoDB" id="10058185at2759"/>
<dbReference type="GeneID" id="34591560"/>
<evidence type="ECO:0000313" key="4">
    <source>
        <dbReference type="EMBL" id="OAL31609.1"/>
    </source>
</evidence>
<feature type="compositionally biased region" description="Polar residues" evidence="2">
    <location>
        <begin position="11"/>
        <end position="22"/>
    </location>
</feature>
<dbReference type="Gene3D" id="3.40.50.720">
    <property type="entry name" value="NAD(P)-binding Rossmann-like Domain"/>
    <property type="match status" value="1"/>
</dbReference>
<name>A0A178CP48_9EURO</name>
<dbReference type="RefSeq" id="XP_022497556.1">
    <property type="nucleotide sequence ID" value="XM_022646433.1"/>
</dbReference>
<dbReference type="InterPro" id="IPR036291">
    <property type="entry name" value="NAD(P)-bd_dom_sf"/>
</dbReference>
<dbReference type="SUPFAM" id="SSF51735">
    <property type="entry name" value="NAD(P)-binding Rossmann-fold domains"/>
    <property type="match status" value="1"/>
</dbReference>
<dbReference type="Proteomes" id="UP000185904">
    <property type="component" value="Unassembled WGS sequence"/>
</dbReference>
<dbReference type="AlphaFoldDB" id="A0A178CP48"/>
<evidence type="ECO:0000313" key="5">
    <source>
        <dbReference type="Proteomes" id="UP000185904"/>
    </source>
</evidence>
<dbReference type="EMBL" id="LVCJ01000062">
    <property type="protein sequence ID" value="OAL31609.1"/>
    <property type="molecule type" value="Genomic_DNA"/>
</dbReference>
<proteinExistence type="inferred from homology"/>
<evidence type="ECO:0000259" key="3">
    <source>
        <dbReference type="Pfam" id="PF01370"/>
    </source>
</evidence>
<dbReference type="InterPro" id="IPR001509">
    <property type="entry name" value="Epimerase_deHydtase"/>
</dbReference>
<comment type="caution">
    <text evidence="4">The sequence shown here is derived from an EMBL/GenBank/DDBJ whole genome shotgun (WGS) entry which is preliminary data.</text>
</comment>
<dbReference type="PANTHER" id="PTHR43000">
    <property type="entry name" value="DTDP-D-GLUCOSE 4,6-DEHYDRATASE-RELATED"/>
    <property type="match status" value="1"/>
</dbReference>
<comment type="similarity">
    <text evidence="1">Belongs to the NAD(P)-dependent epimerase/dehydratase family.</text>
</comment>
<accession>A0A178CP48</accession>
<evidence type="ECO:0000256" key="2">
    <source>
        <dbReference type="SAM" id="MobiDB-lite"/>
    </source>
</evidence>
<protein>
    <submittedName>
        <fullName evidence="4">Dihydroorotate dehydrogenase (Fumarate)</fullName>
    </submittedName>
</protein>